<dbReference type="Gene3D" id="3.30.420.40">
    <property type="match status" value="2"/>
</dbReference>
<dbReference type="AlphaFoldDB" id="X1J9I6"/>
<dbReference type="InterPro" id="IPR000600">
    <property type="entry name" value="ROK"/>
</dbReference>
<protein>
    <recommendedName>
        <fullName evidence="2">ROK family protein</fullName>
    </recommendedName>
</protein>
<dbReference type="PANTHER" id="PTHR18964">
    <property type="entry name" value="ROK (REPRESSOR, ORF, KINASE) FAMILY"/>
    <property type="match status" value="1"/>
</dbReference>
<organism evidence="1">
    <name type="scientific">marine sediment metagenome</name>
    <dbReference type="NCBI Taxonomy" id="412755"/>
    <lineage>
        <taxon>unclassified sequences</taxon>
        <taxon>metagenomes</taxon>
        <taxon>ecological metagenomes</taxon>
    </lineage>
</organism>
<feature type="non-terminal residue" evidence="1">
    <location>
        <position position="157"/>
    </location>
</feature>
<proteinExistence type="predicted"/>
<comment type="caution">
    <text evidence="1">The sequence shown here is derived from an EMBL/GenBank/DDBJ whole genome shotgun (WGS) entry which is preliminary data.</text>
</comment>
<sequence>MIKMNQNYITGVDIGGTWIRVAICTQDLREANIKSKIIKTPKENKYSISNSVCQLISELLKENDTNKDQILGIGLASAGPIDMEKGEVFNNANLGFRQIPLKKPIQEKFPDIPLYLINDCNGAVLGVHYFEADKDEKDNLAYITISTGIGGGVICNG</sequence>
<dbReference type="SUPFAM" id="SSF53067">
    <property type="entry name" value="Actin-like ATPase domain"/>
    <property type="match status" value="1"/>
</dbReference>
<evidence type="ECO:0008006" key="2">
    <source>
        <dbReference type="Google" id="ProtNLM"/>
    </source>
</evidence>
<reference evidence="1" key="1">
    <citation type="journal article" date="2014" name="Front. Microbiol.">
        <title>High frequency of phylogenetically diverse reductive dehalogenase-homologous genes in deep subseafloor sedimentary metagenomes.</title>
        <authorList>
            <person name="Kawai M."/>
            <person name="Futagami T."/>
            <person name="Toyoda A."/>
            <person name="Takaki Y."/>
            <person name="Nishi S."/>
            <person name="Hori S."/>
            <person name="Arai W."/>
            <person name="Tsubouchi T."/>
            <person name="Morono Y."/>
            <person name="Uchiyama I."/>
            <person name="Ito T."/>
            <person name="Fujiyama A."/>
            <person name="Inagaki F."/>
            <person name="Takami H."/>
        </authorList>
    </citation>
    <scope>NUCLEOTIDE SEQUENCE</scope>
    <source>
        <strain evidence="1">Expedition CK06-06</strain>
    </source>
</reference>
<dbReference type="PANTHER" id="PTHR18964:SF149">
    <property type="entry name" value="BIFUNCTIONAL UDP-N-ACETYLGLUCOSAMINE 2-EPIMERASE_N-ACETYLMANNOSAMINE KINASE"/>
    <property type="match status" value="1"/>
</dbReference>
<name>X1J9I6_9ZZZZ</name>
<evidence type="ECO:0000313" key="1">
    <source>
        <dbReference type="EMBL" id="GAH78165.1"/>
    </source>
</evidence>
<dbReference type="Pfam" id="PF00480">
    <property type="entry name" value="ROK"/>
    <property type="match status" value="1"/>
</dbReference>
<dbReference type="EMBL" id="BARU01039160">
    <property type="protein sequence ID" value="GAH78165.1"/>
    <property type="molecule type" value="Genomic_DNA"/>
</dbReference>
<dbReference type="InterPro" id="IPR043129">
    <property type="entry name" value="ATPase_NBD"/>
</dbReference>
<accession>X1J9I6</accession>
<gene>
    <name evidence="1" type="ORF">S03H2_60734</name>
</gene>